<reference evidence="7" key="1">
    <citation type="submission" date="2021-06" db="EMBL/GenBank/DDBJ databases">
        <title>Description of novel taxa of the family Lachnospiraceae.</title>
        <authorList>
            <person name="Chaplin A.V."/>
            <person name="Sokolova S.R."/>
            <person name="Pikina A.P."/>
            <person name="Korzhanova M."/>
            <person name="Belova V."/>
            <person name="Korostin D."/>
            <person name="Efimov B.A."/>
        </authorList>
    </citation>
    <scope>NUCLEOTIDE SEQUENCE</scope>
    <source>
        <strain evidence="7">ASD5720</strain>
    </source>
</reference>
<keyword evidence="6" id="KW-1003">Cell membrane</keyword>
<feature type="transmembrane region" description="Helical" evidence="6">
    <location>
        <begin position="105"/>
        <end position="126"/>
    </location>
</feature>
<dbReference type="Pfam" id="PF01925">
    <property type="entry name" value="TauE"/>
    <property type="match status" value="1"/>
</dbReference>
<name>A0A949JXH1_9FIRM</name>
<evidence type="ECO:0000313" key="8">
    <source>
        <dbReference type="Proteomes" id="UP000712157"/>
    </source>
</evidence>
<evidence type="ECO:0000256" key="3">
    <source>
        <dbReference type="ARBA" id="ARBA00022692"/>
    </source>
</evidence>
<proteinExistence type="inferred from homology"/>
<keyword evidence="4 6" id="KW-1133">Transmembrane helix</keyword>
<sequence>MMELIYLFVSFIASVAGSICGIGGGIVIKPVLDAFGTLEVSAISFLSGCTVLTMSAYSVVKARISKDTAIDFSVSSYLGIGAVAGGIAGKGLFQYLRSVVSPAGLLSAGQSVILFFITLAALVYTLRQEKIRTLRVKNRICCMLIGLGLGFLSSFLGIGGGPVNLVILYYFFSMGPKTAAQNSIYIICLSQISSLLLNLSTGTIPPVPVFLLAGMGICGILGAALGRRINRRLKDRHVSRLFLCLMVVILGICLYNIAGSQTGLY</sequence>
<evidence type="ECO:0000256" key="6">
    <source>
        <dbReference type="RuleBase" id="RU363041"/>
    </source>
</evidence>
<protein>
    <recommendedName>
        <fullName evidence="6">Probable membrane transporter protein</fullName>
    </recommendedName>
</protein>
<dbReference type="PANTHER" id="PTHR43701">
    <property type="entry name" value="MEMBRANE TRANSPORTER PROTEIN MJ0441-RELATED"/>
    <property type="match status" value="1"/>
</dbReference>
<evidence type="ECO:0000256" key="4">
    <source>
        <dbReference type="ARBA" id="ARBA00022989"/>
    </source>
</evidence>
<dbReference type="GO" id="GO:0005886">
    <property type="term" value="C:plasma membrane"/>
    <property type="evidence" value="ECO:0007669"/>
    <property type="project" value="UniProtKB-SubCell"/>
</dbReference>
<feature type="transmembrane region" description="Helical" evidence="6">
    <location>
        <begin position="7"/>
        <end position="28"/>
    </location>
</feature>
<keyword evidence="3 6" id="KW-0812">Transmembrane</keyword>
<gene>
    <name evidence="7" type="ORF">KTH89_10650</name>
</gene>
<feature type="transmembrane region" description="Helical" evidence="6">
    <location>
        <begin position="72"/>
        <end position="93"/>
    </location>
</feature>
<feature type="transmembrane region" description="Helical" evidence="6">
    <location>
        <begin position="238"/>
        <end position="258"/>
    </location>
</feature>
<dbReference type="InterPro" id="IPR002781">
    <property type="entry name" value="TM_pro_TauE-like"/>
</dbReference>
<dbReference type="Proteomes" id="UP000712157">
    <property type="component" value="Unassembled WGS sequence"/>
</dbReference>
<organism evidence="7 8">
    <name type="scientific">Diplocloster agilis</name>
    <dbReference type="NCBI Taxonomy" id="2850323"/>
    <lineage>
        <taxon>Bacteria</taxon>
        <taxon>Bacillati</taxon>
        <taxon>Bacillota</taxon>
        <taxon>Clostridia</taxon>
        <taxon>Lachnospirales</taxon>
        <taxon>Lachnospiraceae</taxon>
        <taxon>Diplocloster</taxon>
    </lineage>
</organism>
<accession>A0A949JXH1</accession>
<evidence type="ECO:0000256" key="5">
    <source>
        <dbReference type="ARBA" id="ARBA00023136"/>
    </source>
</evidence>
<evidence type="ECO:0000313" key="7">
    <source>
        <dbReference type="EMBL" id="MBU9737000.1"/>
    </source>
</evidence>
<feature type="transmembrane region" description="Helical" evidence="6">
    <location>
        <begin position="147"/>
        <end position="172"/>
    </location>
</feature>
<feature type="transmembrane region" description="Helical" evidence="6">
    <location>
        <begin position="207"/>
        <end position="226"/>
    </location>
</feature>
<comment type="similarity">
    <text evidence="2 6">Belongs to the 4-toluene sulfonate uptake permease (TSUP) (TC 2.A.102) family.</text>
</comment>
<comment type="caution">
    <text evidence="7">The sequence shown here is derived from an EMBL/GenBank/DDBJ whole genome shotgun (WGS) entry which is preliminary data.</text>
</comment>
<evidence type="ECO:0000256" key="2">
    <source>
        <dbReference type="ARBA" id="ARBA00009142"/>
    </source>
</evidence>
<keyword evidence="8" id="KW-1185">Reference proteome</keyword>
<dbReference type="InterPro" id="IPR051598">
    <property type="entry name" value="TSUP/Inactive_protease-like"/>
</dbReference>
<dbReference type="AlphaFoldDB" id="A0A949JXH1"/>
<feature type="transmembrane region" description="Helical" evidence="6">
    <location>
        <begin position="40"/>
        <end position="60"/>
    </location>
</feature>
<dbReference type="RefSeq" id="WP_238721632.1">
    <property type="nucleotide sequence ID" value="NZ_JAHQCW010000015.1"/>
</dbReference>
<dbReference type="PANTHER" id="PTHR43701:SF2">
    <property type="entry name" value="MEMBRANE TRANSPORTER PROTEIN YJNA-RELATED"/>
    <property type="match status" value="1"/>
</dbReference>
<evidence type="ECO:0000256" key="1">
    <source>
        <dbReference type="ARBA" id="ARBA00004141"/>
    </source>
</evidence>
<keyword evidence="5 6" id="KW-0472">Membrane</keyword>
<comment type="subcellular location">
    <subcellularLocation>
        <location evidence="6">Cell membrane</location>
        <topology evidence="6">Multi-pass membrane protein</topology>
    </subcellularLocation>
    <subcellularLocation>
        <location evidence="1">Membrane</location>
        <topology evidence="1">Multi-pass membrane protein</topology>
    </subcellularLocation>
</comment>
<dbReference type="EMBL" id="JAHQCW010000015">
    <property type="protein sequence ID" value="MBU9737000.1"/>
    <property type="molecule type" value="Genomic_DNA"/>
</dbReference>